<evidence type="ECO:0000259" key="2">
    <source>
        <dbReference type="PROSITE" id="PS50110"/>
    </source>
</evidence>
<feature type="domain" description="HTH LytTR-type" evidence="3">
    <location>
        <begin position="125"/>
        <end position="198"/>
    </location>
</feature>
<dbReference type="PROSITE" id="PS50110">
    <property type="entry name" value="RESPONSE_REGULATORY"/>
    <property type="match status" value="1"/>
</dbReference>
<sequence length="226" mass="25603">MIKAIAIDDEPLALEVIKNHFQEFKGVELTACFTNAVDMYSFLEVNDIRLIFLDIHLKEASGVDIANSLKDKYAIIFTTAHTDYALQGYDLDVVDYLLKPIGYKRFAAACNKFLSRYAQLVSTELLVKQGNTIHKIDAQDILYLESAGNYVKLYFANRFILSRSTLKEIIRELPLGMFVRTHKSFAINKAKVTAIEPTQVWLKNISIPISSSFKEKVISGINRGEL</sequence>
<evidence type="ECO:0000256" key="1">
    <source>
        <dbReference type="PROSITE-ProRule" id="PRU00169"/>
    </source>
</evidence>
<dbReference type="EMBL" id="WRXO01000001">
    <property type="protein sequence ID" value="MVT39260.1"/>
    <property type="molecule type" value="Genomic_DNA"/>
</dbReference>
<keyword evidence="5" id="KW-1185">Reference proteome</keyword>
<dbReference type="GO" id="GO:0000156">
    <property type="term" value="F:phosphorelay response regulator activity"/>
    <property type="evidence" value="ECO:0007669"/>
    <property type="project" value="InterPro"/>
</dbReference>
<evidence type="ECO:0000259" key="3">
    <source>
        <dbReference type="PROSITE" id="PS50930"/>
    </source>
</evidence>
<proteinExistence type="predicted"/>
<keyword evidence="1" id="KW-0597">Phosphoprotein</keyword>
<dbReference type="InterPro" id="IPR011006">
    <property type="entry name" value="CheY-like_superfamily"/>
</dbReference>
<dbReference type="OrthoDB" id="1646880at2"/>
<dbReference type="InterPro" id="IPR001789">
    <property type="entry name" value="Sig_transdc_resp-reg_receiver"/>
</dbReference>
<dbReference type="SMART" id="SM00448">
    <property type="entry name" value="REC"/>
    <property type="match status" value="1"/>
</dbReference>
<protein>
    <submittedName>
        <fullName evidence="4">Response regulator</fullName>
    </submittedName>
</protein>
<dbReference type="PROSITE" id="PS50930">
    <property type="entry name" value="HTH_LYTTR"/>
    <property type="match status" value="1"/>
</dbReference>
<dbReference type="PANTHER" id="PTHR37299">
    <property type="entry name" value="TRANSCRIPTIONAL REGULATOR-RELATED"/>
    <property type="match status" value="1"/>
</dbReference>
<dbReference type="Gene3D" id="2.40.50.1020">
    <property type="entry name" value="LytTr DNA-binding domain"/>
    <property type="match status" value="1"/>
</dbReference>
<comment type="caution">
    <text evidence="4">The sequence shown here is derived from an EMBL/GenBank/DDBJ whole genome shotgun (WGS) entry which is preliminary data.</text>
</comment>
<dbReference type="GO" id="GO:0003677">
    <property type="term" value="F:DNA binding"/>
    <property type="evidence" value="ECO:0007669"/>
    <property type="project" value="InterPro"/>
</dbReference>
<accession>A0A6N8J246</accession>
<dbReference type="InterPro" id="IPR046947">
    <property type="entry name" value="LytR-like"/>
</dbReference>
<dbReference type="PANTHER" id="PTHR37299:SF1">
    <property type="entry name" value="STAGE 0 SPORULATION PROTEIN A HOMOLOG"/>
    <property type="match status" value="1"/>
</dbReference>
<dbReference type="InterPro" id="IPR007492">
    <property type="entry name" value="LytTR_DNA-bd_dom"/>
</dbReference>
<dbReference type="RefSeq" id="WP_157297951.1">
    <property type="nucleotide sequence ID" value="NZ_BAAAZB010000005.1"/>
</dbReference>
<dbReference type="Pfam" id="PF00072">
    <property type="entry name" value="Response_reg"/>
    <property type="match status" value="1"/>
</dbReference>
<gene>
    <name evidence="4" type="ORF">GO495_01575</name>
</gene>
<dbReference type="SMART" id="SM00850">
    <property type="entry name" value="LytTR"/>
    <property type="match status" value="1"/>
</dbReference>
<feature type="modified residue" description="4-aspartylphosphate" evidence="1">
    <location>
        <position position="54"/>
    </location>
</feature>
<evidence type="ECO:0000313" key="4">
    <source>
        <dbReference type="EMBL" id="MVT39260.1"/>
    </source>
</evidence>
<organism evidence="4 5">
    <name type="scientific">Chitinophaga oryziterrae</name>
    <dbReference type="NCBI Taxonomy" id="1031224"/>
    <lineage>
        <taxon>Bacteria</taxon>
        <taxon>Pseudomonadati</taxon>
        <taxon>Bacteroidota</taxon>
        <taxon>Chitinophagia</taxon>
        <taxon>Chitinophagales</taxon>
        <taxon>Chitinophagaceae</taxon>
        <taxon>Chitinophaga</taxon>
    </lineage>
</organism>
<dbReference type="SUPFAM" id="SSF52172">
    <property type="entry name" value="CheY-like"/>
    <property type="match status" value="1"/>
</dbReference>
<name>A0A6N8J246_9BACT</name>
<dbReference type="Proteomes" id="UP000468388">
    <property type="component" value="Unassembled WGS sequence"/>
</dbReference>
<evidence type="ECO:0000313" key="5">
    <source>
        <dbReference type="Proteomes" id="UP000468388"/>
    </source>
</evidence>
<reference evidence="4 5" key="1">
    <citation type="submission" date="2019-12" db="EMBL/GenBank/DDBJ databases">
        <title>The draft genomic sequence of strain Chitinophaga oryziterrae JCM 16595.</title>
        <authorList>
            <person name="Zhang X."/>
        </authorList>
    </citation>
    <scope>NUCLEOTIDE SEQUENCE [LARGE SCALE GENOMIC DNA]</scope>
    <source>
        <strain evidence="4 5">JCM 16595</strain>
    </source>
</reference>
<dbReference type="Gene3D" id="3.40.50.2300">
    <property type="match status" value="1"/>
</dbReference>
<feature type="domain" description="Response regulatory" evidence="2">
    <location>
        <begin position="3"/>
        <end position="114"/>
    </location>
</feature>
<dbReference type="AlphaFoldDB" id="A0A6N8J246"/>
<dbReference type="Pfam" id="PF04397">
    <property type="entry name" value="LytTR"/>
    <property type="match status" value="1"/>
</dbReference>